<dbReference type="InterPro" id="IPR036582">
    <property type="entry name" value="Mao_N_sf"/>
</dbReference>
<gene>
    <name evidence="4" type="ORF">ACFQ03_04610</name>
</gene>
<dbReference type="Proteomes" id="UP001597120">
    <property type="component" value="Unassembled WGS sequence"/>
</dbReference>
<dbReference type="Gene3D" id="3.30.457.10">
    <property type="entry name" value="Copper amine oxidase-like, N-terminal domain"/>
    <property type="match status" value="1"/>
</dbReference>
<keyword evidence="1" id="KW-0732">Signal</keyword>
<evidence type="ECO:0000256" key="1">
    <source>
        <dbReference type="SAM" id="SignalP"/>
    </source>
</evidence>
<feature type="signal peptide" evidence="1">
    <location>
        <begin position="1"/>
        <end position="30"/>
    </location>
</feature>
<keyword evidence="5" id="KW-1185">Reference proteome</keyword>
<reference evidence="5" key="1">
    <citation type="journal article" date="2019" name="Int. J. Syst. Evol. Microbiol.">
        <title>The Global Catalogue of Microorganisms (GCM) 10K type strain sequencing project: providing services to taxonomists for standard genome sequencing and annotation.</title>
        <authorList>
            <consortium name="The Broad Institute Genomics Platform"/>
            <consortium name="The Broad Institute Genome Sequencing Center for Infectious Disease"/>
            <person name="Wu L."/>
            <person name="Ma J."/>
        </authorList>
    </citation>
    <scope>NUCLEOTIDE SEQUENCE [LARGE SCALE GENOMIC DNA]</scope>
    <source>
        <strain evidence="5">CCUG 57263</strain>
    </source>
</reference>
<evidence type="ECO:0000259" key="2">
    <source>
        <dbReference type="Pfam" id="PF00188"/>
    </source>
</evidence>
<name>A0ABW3D6U1_9BACL</name>
<feature type="domain" description="Copper amine oxidase-like N-terminal" evidence="3">
    <location>
        <begin position="36"/>
        <end position="148"/>
    </location>
</feature>
<dbReference type="PANTHER" id="PTHR31157:SF1">
    <property type="entry name" value="SCP DOMAIN-CONTAINING PROTEIN"/>
    <property type="match status" value="1"/>
</dbReference>
<proteinExistence type="predicted"/>
<dbReference type="CDD" id="cd05379">
    <property type="entry name" value="CAP_bacterial"/>
    <property type="match status" value="1"/>
</dbReference>
<evidence type="ECO:0000259" key="3">
    <source>
        <dbReference type="Pfam" id="PF07833"/>
    </source>
</evidence>
<dbReference type="PANTHER" id="PTHR31157">
    <property type="entry name" value="SCP DOMAIN-CONTAINING PROTEIN"/>
    <property type="match status" value="1"/>
</dbReference>
<dbReference type="InterPro" id="IPR035940">
    <property type="entry name" value="CAP_sf"/>
</dbReference>
<feature type="chain" id="PRO_5046872627" evidence="1">
    <location>
        <begin position="31"/>
        <end position="304"/>
    </location>
</feature>
<dbReference type="SUPFAM" id="SSF55383">
    <property type="entry name" value="Copper amine oxidase, domain N"/>
    <property type="match status" value="1"/>
</dbReference>
<dbReference type="SUPFAM" id="SSF55797">
    <property type="entry name" value="PR-1-like"/>
    <property type="match status" value="1"/>
</dbReference>
<feature type="domain" description="SCP" evidence="2">
    <location>
        <begin position="184"/>
        <end position="298"/>
    </location>
</feature>
<comment type="caution">
    <text evidence="4">The sequence shown here is derived from an EMBL/GenBank/DDBJ whole genome shotgun (WGS) entry which is preliminary data.</text>
</comment>
<dbReference type="InterPro" id="IPR012854">
    <property type="entry name" value="Cu_amine_oxidase-like_N"/>
</dbReference>
<evidence type="ECO:0000313" key="4">
    <source>
        <dbReference type="EMBL" id="MFD0868419.1"/>
    </source>
</evidence>
<evidence type="ECO:0000313" key="5">
    <source>
        <dbReference type="Proteomes" id="UP001597120"/>
    </source>
</evidence>
<dbReference type="Pfam" id="PF00188">
    <property type="entry name" value="CAP"/>
    <property type="match status" value="1"/>
</dbReference>
<accession>A0ABW3D6U1</accession>
<dbReference type="Gene3D" id="3.40.33.10">
    <property type="entry name" value="CAP"/>
    <property type="match status" value="1"/>
</dbReference>
<sequence length="304" mass="33679">MKNIGKWITCWFTLCLTAFMLFPGGSAAQAEQITIKINGQPVSFPDMGPARIDGRVLVPIRPVMEAMGAEVKWNNESRSAEIALNETSVMIMLNSRYIQSSMQGEAVSLVAQLDVPAMLLEERTMIPLRASGELLGYTVNWDESTLTAELTPNGTEATAFSFPNYPAKGDIKQMKEAELDAFFLTNGVRTKHGASFPLGLHVELSKVAREKSKDMSDNGYFDHTSPTYGSPFDMMRSFGLKFQSAGENIAMGYPSTEEVIWGWEQSPGHLINIVSEDYDYVGIGSHEGSSSTYWTQQFMHEFGH</sequence>
<dbReference type="Pfam" id="PF07833">
    <property type="entry name" value="Cu_amine_oxidN1"/>
    <property type="match status" value="1"/>
</dbReference>
<dbReference type="EMBL" id="JBHTIU010000012">
    <property type="protein sequence ID" value="MFD0868419.1"/>
    <property type="molecule type" value="Genomic_DNA"/>
</dbReference>
<protein>
    <submittedName>
        <fullName evidence="4">Stalk domain-containing protein</fullName>
    </submittedName>
</protein>
<dbReference type="RefSeq" id="WP_379286374.1">
    <property type="nucleotide sequence ID" value="NZ_JBHTIU010000012.1"/>
</dbReference>
<organism evidence="4 5">
    <name type="scientific">Paenibacillus residui</name>
    <dbReference type="NCBI Taxonomy" id="629724"/>
    <lineage>
        <taxon>Bacteria</taxon>
        <taxon>Bacillati</taxon>
        <taxon>Bacillota</taxon>
        <taxon>Bacilli</taxon>
        <taxon>Bacillales</taxon>
        <taxon>Paenibacillaceae</taxon>
        <taxon>Paenibacillus</taxon>
    </lineage>
</organism>
<dbReference type="InterPro" id="IPR014044">
    <property type="entry name" value="CAP_dom"/>
</dbReference>